<evidence type="ECO:0000313" key="3">
    <source>
        <dbReference type="Proteomes" id="UP000054321"/>
    </source>
</evidence>
<dbReference type="AlphaFoldDB" id="A0A0C3H1D2"/>
<sequence length="484" mass="54825">MPDLRSPVSFKRTHRQTPRALVHRRVKCPRCRTIALRETVAKVRCTACSFTTAVCTRHEASWRAQQPETHRRMLYRGRFGKPASSRDHRGRAIAEHNAPCPQNGQEARNIGIVPSYRWAGEAWKCKAEEGRRLGTALLFFSLTDDTTNIYRSRQYVVWHLSGWRHKPTQFPKVSYFITSLSSFCISANLRQMPLIQQHTTALVVEERPDNQSDSPICLSQTSILHITLSGPALILTILAIIICVQIFQPSLTCTLVALSPIPAIIHNDYKNFLSLGPGGTPSTFFGYLKIVYLRIFALPNPYAPLDVSYKVHPAKGYYQGAQCWLPRRNGPRPTVAGIAPQRQLDQPGSSKMYQTLRASLETLADQQPELLRIGTSCFEKNGLALFSQDPINITCRGEICHVHHSDKSMHMNLHPDDARVVLEKGWGQRHPLARGGWMMAYVPREFIMIYAPRDRTELDVVCRIIEAAAFWVTGRSFEIKAEKD</sequence>
<dbReference type="HOGENOM" id="CLU_563918_0_0_1"/>
<dbReference type="OrthoDB" id="9987011at2759"/>
<proteinExistence type="predicted"/>
<dbReference type="PANTHER" id="PTHR38695:SF1">
    <property type="entry name" value="AMINO ACID PERMEASE_ SLC12A DOMAIN-CONTAINING PROTEIN"/>
    <property type="match status" value="1"/>
</dbReference>
<dbReference type="Pfam" id="PF17648">
    <property type="entry name" value="Luciferase"/>
    <property type="match status" value="1"/>
</dbReference>
<protein>
    <recommendedName>
        <fullName evidence="1">Luciferase domain-containing protein</fullName>
    </recommendedName>
</protein>
<reference evidence="2 3" key="1">
    <citation type="submission" date="2014-04" db="EMBL/GenBank/DDBJ databases">
        <authorList>
            <consortium name="DOE Joint Genome Institute"/>
            <person name="Kuo A."/>
            <person name="Martino E."/>
            <person name="Perotto S."/>
            <person name="Kohler A."/>
            <person name="Nagy L.G."/>
            <person name="Floudas D."/>
            <person name="Copeland A."/>
            <person name="Barry K.W."/>
            <person name="Cichocki N."/>
            <person name="Veneault-Fourrey C."/>
            <person name="LaButti K."/>
            <person name="Lindquist E.A."/>
            <person name="Lipzen A."/>
            <person name="Lundell T."/>
            <person name="Morin E."/>
            <person name="Murat C."/>
            <person name="Sun H."/>
            <person name="Tunlid A."/>
            <person name="Henrissat B."/>
            <person name="Grigoriev I.V."/>
            <person name="Hibbett D.S."/>
            <person name="Martin F."/>
            <person name="Nordberg H.P."/>
            <person name="Cantor M.N."/>
            <person name="Hua S.X."/>
        </authorList>
    </citation>
    <scope>NUCLEOTIDE SEQUENCE [LARGE SCALE GENOMIC DNA]</scope>
    <source>
        <strain evidence="2 3">Zn</strain>
    </source>
</reference>
<accession>A0A0C3H1D2</accession>
<dbReference type="STRING" id="913774.A0A0C3H1D2"/>
<dbReference type="InterPro" id="IPR048273">
    <property type="entry name" value="Luciferase"/>
</dbReference>
<dbReference type="Proteomes" id="UP000054321">
    <property type="component" value="Unassembled WGS sequence"/>
</dbReference>
<evidence type="ECO:0000259" key="1">
    <source>
        <dbReference type="Pfam" id="PF17648"/>
    </source>
</evidence>
<feature type="domain" description="Luciferase" evidence="1">
    <location>
        <begin position="396"/>
        <end position="468"/>
    </location>
</feature>
<gene>
    <name evidence="2" type="ORF">OIDMADRAFT_144621</name>
</gene>
<keyword evidence="3" id="KW-1185">Reference proteome</keyword>
<dbReference type="InterPro" id="IPR040841">
    <property type="entry name" value="Luciferase_dom"/>
</dbReference>
<name>A0A0C3H1D2_OIDMZ</name>
<reference evidence="3" key="2">
    <citation type="submission" date="2015-01" db="EMBL/GenBank/DDBJ databases">
        <title>Evolutionary Origins and Diversification of the Mycorrhizal Mutualists.</title>
        <authorList>
            <consortium name="DOE Joint Genome Institute"/>
            <consortium name="Mycorrhizal Genomics Consortium"/>
            <person name="Kohler A."/>
            <person name="Kuo A."/>
            <person name="Nagy L.G."/>
            <person name="Floudas D."/>
            <person name="Copeland A."/>
            <person name="Barry K.W."/>
            <person name="Cichocki N."/>
            <person name="Veneault-Fourrey C."/>
            <person name="LaButti K."/>
            <person name="Lindquist E.A."/>
            <person name="Lipzen A."/>
            <person name="Lundell T."/>
            <person name="Morin E."/>
            <person name="Murat C."/>
            <person name="Riley R."/>
            <person name="Ohm R."/>
            <person name="Sun H."/>
            <person name="Tunlid A."/>
            <person name="Henrissat B."/>
            <person name="Grigoriev I.V."/>
            <person name="Hibbett D.S."/>
            <person name="Martin F."/>
        </authorList>
    </citation>
    <scope>NUCLEOTIDE SEQUENCE [LARGE SCALE GENOMIC DNA]</scope>
    <source>
        <strain evidence="3">Zn</strain>
    </source>
</reference>
<dbReference type="InParanoid" id="A0A0C3H1D2"/>
<dbReference type="EMBL" id="KN832875">
    <property type="protein sequence ID" value="KIN02001.1"/>
    <property type="molecule type" value="Genomic_DNA"/>
</dbReference>
<dbReference type="PANTHER" id="PTHR38695">
    <property type="entry name" value="AMINO ACID PERMEASE_ SLC12A DOMAIN-CONTAINING PROTEIN"/>
    <property type="match status" value="1"/>
</dbReference>
<evidence type="ECO:0000313" key="2">
    <source>
        <dbReference type="EMBL" id="KIN02001.1"/>
    </source>
</evidence>
<organism evidence="2 3">
    <name type="scientific">Oidiodendron maius (strain Zn)</name>
    <dbReference type="NCBI Taxonomy" id="913774"/>
    <lineage>
        <taxon>Eukaryota</taxon>
        <taxon>Fungi</taxon>
        <taxon>Dikarya</taxon>
        <taxon>Ascomycota</taxon>
        <taxon>Pezizomycotina</taxon>
        <taxon>Leotiomycetes</taxon>
        <taxon>Leotiomycetes incertae sedis</taxon>
        <taxon>Myxotrichaceae</taxon>
        <taxon>Oidiodendron</taxon>
    </lineage>
</organism>